<organism evidence="2 3">
    <name type="scientific">Acidocella aromatica</name>
    <dbReference type="NCBI Taxonomy" id="1303579"/>
    <lineage>
        <taxon>Bacteria</taxon>
        <taxon>Pseudomonadati</taxon>
        <taxon>Pseudomonadota</taxon>
        <taxon>Alphaproteobacteria</taxon>
        <taxon>Acetobacterales</taxon>
        <taxon>Acidocellaceae</taxon>
        <taxon>Acidocella</taxon>
    </lineage>
</organism>
<dbReference type="AlphaFoldDB" id="A0A840VBN2"/>
<reference evidence="2 3" key="1">
    <citation type="submission" date="2020-08" db="EMBL/GenBank/DDBJ databases">
        <title>Genomic Encyclopedia of Type Strains, Phase IV (KMG-IV): sequencing the most valuable type-strain genomes for metagenomic binning, comparative biology and taxonomic classification.</title>
        <authorList>
            <person name="Goeker M."/>
        </authorList>
    </citation>
    <scope>NUCLEOTIDE SEQUENCE [LARGE SCALE GENOMIC DNA]</scope>
    <source>
        <strain evidence="2 3">DSM 27026</strain>
    </source>
</reference>
<dbReference type="InterPro" id="IPR016181">
    <property type="entry name" value="Acyl_CoA_acyltransferase"/>
</dbReference>
<accession>A0A840VBN2</accession>
<feature type="domain" description="N-acyl amino acid synthase FeeM catalytic core" evidence="1">
    <location>
        <begin position="38"/>
        <end position="204"/>
    </location>
</feature>
<protein>
    <recommendedName>
        <fullName evidence="1">N-acyl amino acid synthase FeeM catalytic core domain-containing protein</fullName>
    </recommendedName>
</protein>
<dbReference type="InterPro" id="IPR054597">
    <property type="entry name" value="FeeM_cat"/>
</dbReference>
<evidence type="ECO:0000259" key="1">
    <source>
        <dbReference type="Pfam" id="PF21926"/>
    </source>
</evidence>
<dbReference type="Pfam" id="PF21926">
    <property type="entry name" value="FeeM"/>
    <property type="match status" value="1"/>
</dbReference>
<evidence type="ECO:0000313" key="2">
    <source>
        <dbReference type="EMBL" id="MBB5373308.1"/>
    </source>
</evidence>
<dbReference type="SUPFAM" id="SSF55729">
    <property type="entry name" value="Acyl-CoA N-acyltransferases (Nat)"/>
    <property type="match status" value="1"/>
</dbReference>
<dbReference type="Gene3D" id="3.40.630.30">
    <property type="match status" value="1"/>
</dbReference>
<comment type="caution">
    <text evidence="2">The sequence shown here is derived from an EMBL/GenBank/DDBJ whole genome shotgun (WGS) entry which is preliminary data.</text>
</comment>
<name>A0A840VBN2_9PROT</name>
<proteinExistence type="predicted"/>
<sequence length="241" mass="26750">MSGLLSFSADLVRGSAAVKTQDSGLTARLALDEATKADAYSIRHASYLSGGYIDPMPGGLFSDADDLKPNSKSVVVYKWGRPVASVRMCVLDHTPGLEGWDEIPASRIFPEEVAQLAASVGHGRPPKLTEINRLVRHPDFATDYELVFVLYRFVGFFVAEERSDMTLSCVRRNHTPFYKRLHFEYVAGPRRYAGVKFETNLMTCRNSRYDSVLRDIPMVDTGSGPQNTYAGLLRGETVSVF</sequence>
<dbReference type="Proteomes" id="UP000553706">
    <property type="component" value="Unassembled WGS sequence"/>
</dbReference>
<gene>
    <name evidence="2" type="ORF">HNP71_001567</name>
</gene>
<keyword evidence="3" id="KW-1185">Reference proteome</keyword>
<dbReference type="EMBL" id="JACHFJ010000005">
    <property type="protein sequence ID" value="MBB5373308.1"/>
    <property type="molecule type" value="Genomic_DNA"/>
</dbReference>
<evidence type="ECO:0000313" key="3">
    <source>
        <dbReference type="Proteomes" id="UP000553706"/>
    </source>
</evidence>
<dbReference type="RefSeq" id="WP_183266314.1">
    <property type="nucleotide sequence ID" value="NZ_JACHFJ010000005.1"/>
</dbReference>